<proteinExistence type="predicted"/>
<gene>
    <name evidence="1" type="ORF">MUK42_03449</name>
</gene>
<sequence>MAPKTPIVVRFSSWRARPNKAPAAWSRASEWPLRSTSTIAGTIPDLKILTLFTSSSERFANAAAVLIWTAAQDERSIGRRAPRSCGVQRATRRSRLSLVACRRAAAADSWSPTSKSVNLVNTSSIASAVLREGELVTLGACSRPNLSSTTTISEEE</sequence>
<keyword evidence="2" id="KW-1185">Reference proteome</keyword>
<accession>A0A9E7GNV1</accession>
<reference evidence="1" key="1">
    <citation type="submission" date="2022-05" db="EMBL/GenBank/DDBJ databases">
        <title>The Musa troglodytarum L. genome provides insights into the mechanism of non-climacteric behaviour and enrichment of carotenoids.</title>
        <authorList>
            <person name="Wang J."/>
        </authorList>
    </citation>
    <scope>NUCLEOTIDE SEQUENCE</scope>
    <source>
        <tissue evidence="1">Leaf</tissue>
    </source>
</reference>
<dbReference type="AlphaFoldDB" id="A0A9E7GNV1"/>
<dbReference type="EMBL" id="CP097509">
    <property type="protein sequence ID" value="URE18295.1"/>
    <property type="molecule type" value="Genomic_DNA"/>
</dbReference>
<name>A0A9E7GNV1_9LILI</name>
<evidence type="ECO:0000313" key="2">
    <source>
        <dbReference type="Proteomes" id="UP001055439"/>
    </source>
</evidence>
<protein>
    <submittedName>
        <fullName evidence="1">Uncharacterized protein</fullName>
    </submittedName>
</protein>
<organism evidence="1 2">
    <name type="scientific">Musa troglodytarum</name>
    <name type="common">fe'i banana</name>
    <dbReference type="NCBI Taxonomy" id="320322"/>
    <lineage>
        <taxon>Eukaryota</taxon>
        <taxon>Viridiplantae</taxon>
        <taxon>Streptophyta</taxon>
        <taxon>Embryophyta</taxon>
        <taxon>Tracheophyta</taxon>
        <taxon>Spermatophyta</taxon>
        <taxon>Magnoliopsida</taxon>
        <taxon>Liliopsida</taxon>
        <taxon>Zingiberales</taxon>
        <taxon>Musaceae</taxon>
        <taxon>Musa</taxon>
    </lineage>
</organism>
<dbReference type="Proteomes" id="UP001055439">
    <property type="component" value="Chromosome 7"/>
</dbReference>
<evidence type="ECO:0000313" key="1">
    <source>
        <dbReference type="EMBL" id="URE18295.1"/>
    </source>
</evidence>